<dbReference type="AlphaFoldDB" id="A0A8J8SX51"/>
<feature type="region of interest" description="Disordered" evidence="1">
    <location>
        <begin position="242"/>
        <end position="272"/>
    </location>
</feature>
<sequence length="272" mass="31369">MKAINLLQRQLISKSSKAHLPSLNHSLLRTPSRSFFSQMGFDEFSETQVLMNIQNGVYTYPQHAKMHRINFDKSSRLMIYDVSMHYLQPSPSNLEIYSTSLFLATCLHQYFIADYFRQYLFTFSVTGLAYNMIKRWILAAERRKSIAQIYLVQHGGNRDYAQEVLIVRADGVEMQGRVSELQAHENDSSLVNVEFKGLRYLMRVNNLGVEEDTGRYLNLDLLFAALNPHTEGIYIRGEITTSGGGGRKVKKPTDEQYWDSKEKSEETAEKQE</sequence>
<dbReference type="EMBL" id="RRYP01017528">
    <property type="protein sequence ID" value="TNV74072.1"/>
    <property type="molecule type" value="Genomic_DNA"/>
</dbReference>
<dbReference type="OrthoDB" id="323061at2759"/>
<dbReference type="Proteomes" id="UP000785679">
    <property type="component" value="Unassembled WGS sequence"/>
</dbReference>
<reference evidence="2" key="1">
    <citation type="submission" date="2019-06" db="EMBL/GenBank/DDBJ databases">
        <authorList>
            <person name="Zheng W."/>
        </authorList>
    </citation>
    <scope>NUCLEOTIDE SEQUENCE</scope>
    <source>
        <strain evidence="2">QDHG01</strain>
    </source>
</reference>
<evidence type="ECO:0000313" key="3">
    <source>
        <dbReference type="Proteomes" id="UP000785679"/>
    </source>
</evidence>
<organism evidence="2 3">
    <name type="scientific">Halteria grandinella</name>
    <dbReference type="NCBI Taxonomy" id="5974"/>
    <lineage>
        <taxon>Eukaryota</taxon>
        <taxon>Sar</taxon>
        <taxon>Alveolata</taxon>
        <taxon>Ciliophora</taxon>
        <taxon>Intramacronucleata</taxon>
        <taxon>Spirotrichea</taxon>
        <taxon>Stichotrichia</taxon>
        <taxon>Sporadotrichida</taxon>
        <taxon>Halteriidae</taxon>
        <taxon>Halteria</taxon>
    </lineage>
</organism>
<name>A0A8J8SX51_HALGN</name>
<gene>
    <name evidence="2" type="ORF">FGO68_gene13484</name>
</gene>
<keyword evidence="3" id="KW-1185">Reference proteome</keyword>
<proteinExistence type="predicted"/>
<accession>A0A8J8SX51</accession>
<evidence type="ECO:0000256" key="1">
    <source>
        <dbReference type="SAM" id="MobiDB-lite"/>
    </source>
</evidence>
<comment type="caution">
    <text evidence="2">The sequence shown here is derived from an EMBL/GenBank/DDBJ whole genome shotgun (WGS) entry which is preliminary data.</text>
</comment>
<feature type="compositionally biased region" description="Basic and acidic residues" evidence="1">
    <location>
        <begin position="251"/>
        <end position="272"/>
    </location>
</feature>
<evidence type="ECO:0000313" key="2">
    <source>
        <dbReference type="EMBL" id="TNV74072.1"/>
    </source>
</evidence>
<protein>
    <submittedName>
        <fullName evidence="2">Uncharacterized protein</fullName>
    </submittedName>
</protein>